<dbReference type="InterPro" id="IPR036890">
    <property type="entry name" value="HATPase_C_sf"/>
</dbReference>
<evidence type="ECO:0000259" key="2">
    <source>
        <dbReference type="PROSITE" id="PS50801"/>
    </source>
</evidence>
<sequence length="243" mass="25944">MTAPLDWTTVNEGEGRAVVTVRGRLDLATAPSLRQALLKCLAEQPEALLIDLSGMEVAGSTALSLFTSVARQAASWPGTPVLLCAPPAVATELEHGRYGKLTVHPDLDAARRAAPHEGTATRSVFDRLLPVTGAVRHARDMATDACARWGLPHLTGPACLVVSELVANAVEHAGTMITLQICHRGRYLNIAVHDGSPTPPELIKLQALDRERGRGIMLVDSVAAHWGWLPSREGKVVWATLAT</sequence>
<dbReference type="InterPro" id="IPR036513">
    <property type="entry name" value="STAS_dom_sf"/>
</dbReference>
<dbReference type="Gene3D" id="3.30.565.10">
    <property type="entry name" value="Histidine kinase-like ATPase, C-terminal domain"/>
    <property type="match status" value="1"/>
</dbReference>
<dbReference type="PANTHER" id="PTHR35526:SF3">
    <property type="entry name" value="ANTI-SIGMA-F FACTOR RSBW"/>
    <property type="match status" value="1"/>
</dbReference>
<reference evidence="3 4" key="1">
    <citation type="submission" date="2019-02" db="EMBL/GenBank/DDBJ databases">
        <title>Sequencing the genomes of 1000 actinobacteria strains.</title>
        <authorList>
            <person name="Klenk H.-P."/>
        </authorList>
    </citation>
    <scope>NUCLEOTIDE SEQUENCE [LARGE SCALE GENOMIC DNA]</scope>
    <source>
        <strain evidence="3 4">DSM 45162</strain>
    </source>
</reference>
<keyword evidence="1" id="KW-0808">Transferase</keyword>
<dbReference type="Proteomes" id="UP000292564">
    <property type="component" value="Unassembled WGS sequence"/>
</dbReference>
<keyword evidence="1" id="KW-0723">Serine/threonine-protein kinase</keyword>
<keyword evidence="4" id="KW-1185">Reference proteome</keyword>
<dbReference type="SUPFAM" id="SSF55874">
    <property type="entry name" value="ATPase domain of HSP90 chaperone/DNA topoisomerase II/histidine kinase"/>
    <property type="match status" value="1"/>
</dbReference>
<comment type="caution">
    <text evidence="3">The sequence shown here is derived from an EMBL/GenBank/DDBJ whole genome shotgun (WGS) entry which is preliminary data.</text>
</comment>
<keyword evidence="1" id="KW-0418">Kinase</keyword>
<organism evidence="3 4">
    <name type="scientific">Krasilnikovia cinnamomea</name>
    <dbReference type="NCBI Taxonomy" id="349313"/>
    <lineage>
        <taxon>Bacteria</taxon>
        <taxon>Bacillati</taxon>
        <taxon>Actinomycetota</taxon>
        <taxon>Actinomycetes</taxon>
        <taxon>Micromonosporales</taxon>
        <taxon>Micromonosporaceae</taxon>
        <taxon>Krasilnikovia</taxon>
    </lineage>
</organism>
<dbReference type="Gene3D" id="3.30.750.24">
    <property type="entry name" value="STAS domain"/>
    <property type="match status" value="1"/>
</dbReference>
<evidence type="ECO:0000313" key="3">
    <source>
        <dbReference type="EMBL" id="RZU54092.1"/>
    </source>
</evidence>
<dbReference type="InterPro" id="IPR050267">
    <property type="entry name" value="Anti-sigma-factor_SerPK"/>
</dbReference>
<accession>A0A4Q7ZSD4</accession>
<dbReference type="InterPro" id="IPR003594">
    <property type="entry name" value="HATPase_dom"/>
</dbReference>
<proteinExistence type="predicted"/>
<name>A0A4Q7ZSD4_9ACTN</name>
<evidence type="ECO:0000313" key="4">
    <source>
        <dbReference type="Proteomes" id="UP000292564"/>
    </source>
</evidence>
<dbReference type="EMBL" id="SHKY01000001">
    <property type="protein sequence ID" value="RZU54092.1"/>
    <property type="molecule type" value="Genomic_DNA"/>
</dbReference>
<dbReference type="InterPro" id="IPR002645">
    <property type="entry name" value="STAS_dom"/>
</dbReference>
<feature type="domain" description="STAS" evidence="2">
    <location>
        <begin position="6"/>
        <end position="83"/>
    </location>
</feature>
<protein>
    <submittedName>
        <fullName evidence="3">Anti-anti-sigma factor</fullName>
    </submittedName>
</protein>
<dbReference type="GO" id="GO:0004674">
    <property type="term" value="F:protein serine/threonine kinase activity"/>
    <property type="evidence" value="ECO:0007669"/>
    <property type="project" value="UniProtKB-KW"/>
</dbReference>
<dbReference type="CDD" id="cd07043">
    <property type="entry name" value="STAS_anti-anti-sigma_factors"/>
    <property type="match status" value="1"/>
</dbReference>
<dbReference type="Pfam" id="PF13581">
    <property type="entry name" value="HATPase_c_2"/>
    <property type="match status" value="1"/>
</dbReference>
<evidence type="ECO:0000256" key="1">
    <source>
        <dbReference type="ARBA" id="ARBA00022527"/>
    </source>
</evidence>
<dbReference type="OrthoDB" id="3364147at2"/>
<dbReference type="CDD" id="cd16936">
    <property type="entry name" value="HATPase_RsbW-like"/>
    <property type="match status" value="1"/>
</dbReference>
<dbReference type="PROSITE" id="PS50801">
    <property type="entry name" value="STAS"/>
    <property type="match status" value="1"/>
</dbReference>
<dbReference type="RefSeq" id="WP_130512498.1">
    <property type="nucleotide sequence ID" value="NZ_SHKY01000001.1"/>
</dbReference>
<gene>
    <name evidence="3" type="ORF">EV385_6031</name>
</gene>
<dbReference type="PANTHER" id="PTHR35526">
    <property type="entry name" value="ANTI-SIGMA-F FACTOR RSBW-RELATED"/>
    <property type="match status" value="1"/>
</dbReference>
<dbReference type="SUPFAM" id="SSF52091">
    <property type="entry name" value="SpoIIaa-like"/>
    <property type="match status" value="1"/>
</dbReference>
<dbReference type="AlphaFoldDB" id="A0A4Q7ZSD4"/>
<dbReference type="Pfam" id="PF01740">
    <property type="entry name" value="STAS"/>
    <property type="match status" value="1"/>
</dbReference>